<accession>A0A7K0EV74</accession>
<dbReference type="Proteomes" id="UP000441754">
    <property type="component" value="Unassembled WGS sequence"/>
</dbReference>
<dbReference type="EMBL" id="WJXZ01000014">
    <property type="protein sequence ID" value="MRS65338.1"/>
    <property type="molecule type" value="Genomic_DNA"/>
</dbReference>
<name>A0A7K0EV74_9BACT</name>
<dbReference type="AlphaFoldDB" id="A0A7K0EV74"/>
<keyword evidence="2" id="KW-1185">Reference proteome</keyword>
<sequence>MGLPLVIIAYANNAKDPLPSLREEDDEVHQYLQSRSAIQPFRIIRESFAARERLAEILTTPEDRENLLIFSYSGHAAGDRLVTEAEATHSRGLSNLLSQCPNLKLIVLNGCSTIGQVRLIQAAFETQNRPAPVVVATSASVGDKPAKDFGITFFRQLLLYNSTLERAFETAFGVSQTQITAGTIEVDKCELRGAANQDDSEESVWGIYPAVGEDSDHRLQWTLSNALAPQATANYKPNSDLFRSLIISLKKYNPRIQETWENEQMMINDFSPYDDDLLKSFPHPISVQLRKLRAIRGRNDGDEMKFYNQVGKDRLWQLLRTYQTVLEILSAVIQAEWWNCLASAPANQAPFRLLSEIYATGRLPKHELVSKLADALRQNGGKVFVTELVNNADLLAQIFKTGVYFEGLQSGIERMSEAEASGGCQLAEKHLTELLKNVAFLALYKLISVKNISIIKNRVATEPRYAHRIYQYWETYLDPILRNTTSAFFLDNTSVLIQKKVGSLNDYLNLTPFLIDENTFQEKATQSNLFAWQSSRRNGEELIYQHLLRFDGPKLTLCEVDPLTATEEDQPRTLLYFEMKKQLDAYFGLRERQTSVEP</sequence>
<dbReference type="OrthoDB" id="1164785at2"/>
<evidence type="ECO:0000313" key="2">
    <source>
        <dbReference type="Proteomes" id="UP000441754"/>
    </source>
</evidence>
<reference evidence="1 2" key="1">
    <citation type="journal article" date="2018" name="Antonie Van Leeuwenhoek">
        <title>Larkinella terrae sp. nov., isolated from soil on Jeju Island, South Korea.</title>
        <authorList>
            <person name="Ten L.N."/>
            <person name="Jeon J."/>
            <person name="Park S.J."/>
            <person name="Park S."/>
            <person name="Lee S.Y."/>
            <person name="Kim M.K."/>
            <person name="Jung H.Y."/>
        </authorList>
    </citation>
    <scope>NUCLEOTIDE SEQUENCE [LARGE SCALE GENOMIC DNA]</scope>
    <source>
        <strain evidence="1 2">KCTC 52001</strain>
    </source>
</reference>
<evidence type="ECO:0000313" key="1">
    <source>
        <dbReference type="EMBL" id="MRS65338.1"/>
    </source>
</evidence>
<dbReference type="RefSeq" id="WP_154178620.1">
    <property type="nucleotide sequence ID" value="NZ_WJXZ01000014.1"/>
</dbReference>
<proteinExistence type="predicted"/>
<organism evidence="1 2">
    <name type="scientific">Larkinella terrae</name>
    <dbReference type="NCBI Taxonomy" id="2025311"/>
    <lineage>
        <taxon>Bacteria</taxon>
        <taxon>Pseudomonadati</taxon>
        <taxon>Bacteroidota</taxon>
        <taxon>Cytophagia</taxon>
        <taxon>Cytophagales</taxon>
        <taxon>Spirosomataceae</taxon>
        <taxon>Larkinella</taxon>
    </lineage>
</organism>
<evidence type="ECO:0008006" key="3">
    <source>
        <dbReference type="Google" id="ProtNLM"/>
    </source>
</evidence>
<gene>
    <name evidence="1" type="ORF">GJJ30_28845</name>
</gene>
<protein>
    <recommendedName>
        <fullName evidence="3">CHAT domain-containing protein</fullName>
    </recommendedName>
</protein>
<comment type="caution">
    <text evidence="1">The sequence shown here is derived from an EMBL/GenBank/DDBJ whole genome shotgun (WGS) entry which is preliminary data.</text>
</comment>